<evidence type="ECO:0000256" key="9">
    <source>
        <dbReference type="SAM" id="SignalP"/>
    </source>
</evidence>
<evidence type="ECO:0000256" key="8">
    <source>
        <dbReference type="SAM" id="MobiDB-lite"/>
    </source>
</evidence>
<evidence type="ECO:0000256" key="5">
    <source>
        <dbReference type="ARBA" id="ARBA00022825"/>
    </source>
</evidence>
<dbReference type="AlphaFoldDB" id="A0A919N304"/>
<proteinExistence type="inferred from homology"/>
<dbReference type="Pfam" id="PF02983">
    <property type="entry name" value="Pro_Al_protease"/>
    <property type="match status" value="1"/>
</dbReference>
<dbReference type="InterPro" id="IPR043504">
    <property type="entry name" value="Peptidase_S1_PA_chymotrypsin"/>
</dbReference>
<feature type="signal peptide" evidence="9">
    <location>
        <begin position="1"/>
        <end position="21"/>
    </location>
</feature>
<evidence type="ECO:0000256" key="6">
    <source>
        <dbReference type="ARBA" id="ARBA00023145"/>
    </source>
</evidence>
<dbReference type="InterPro" id="IPR035070">
    <property type="entry name" value="Streptogrisin_prodomain"/>
</dbReference>
<gene>
    <name evidence="12" type="ORF">Asi03nite_03860</name>
</gene>
<keyword evidence="3 9" id="KW-0732">Signal</keyword>
<dbReference type="InterPro" id="IPR033116">
    <property type="entry name" value="TRYPSIN_SER"/>
</dbReference>
<evidence type="ECO:0008006" key="14">
    <source>
        <dbReference type="Google" id="ProtNLM"/>
    </source>
</evidence>
<dbReference type="Pfam" id="PF00089">
    <property type="entry name" value="Trypsin"/>
    <property type="match status" value="1"/>
</dbReference>
<sequence length="523" mass="52043">MQRRSIAVAAAVVAATGAAVAFTLPSLAGTTPTGGSGATRANGTGGVSPDLLAAMKRDLGLDGDQAAARLKRAKWAGGVSATLAASTGDNFGGSWIASDGTTLKVAVTDADAAAAVKAAGAVPVLVKRSEAQLDAAKAKLDAKVRSATGLTGWYVDAPTNKLVVVAQPDAKTDAQTFARQAGVSAGWITVKVSNRQPKPLFDARGADPYFISVDGGTARCSIGFSVEGGFVTAGHCGASGTTTTGFNNEAQGVVKASVFPGNADMGFVEVNGDWTPRPVVNDFKGNELPVAGSTEAPVGAAVCRSGSTTGTFCGTILAKNQTVRYPEGAVTGLTRTDVCAEGGDSGGPWLSGDQAQGVTSGGSGDCTVGGETFFQPVNEILAENNLTLVTSGGAGAEQGGATAAPSGAAEAPPAGEAPADNACGDLPVQRSGALSKAGSAQAQPSGGAFRARAGQHVACLDAPEGADFDLVLQMLTNGRFTTVAQATGEGDKTLSVNLRSGTFRYVVVATSGTGDYSLGFNVR</sequence>
<evidence type="ECO:0000256" key="1">
    <source>
        <dbReference type="ARBA" id="ARBA00007664"/>
    </source>
</evidence>
<feature type="chain" id="PRO_5039083940" description="Streptogrisin C" evidence="9">
    <location>
        <begin position="22"/>
        <end position="523"/>
    </location>
</feature>
<keyword evidence="2" id="KW-0645">Protease</keyword>
<feature type="domain" description="Peptidase S1" evidence="10">
    <location>
        <begin position="204"/>
        <end position="380"/>
    </location>
</feature>
<dbReference type="GO" id="GO:0006508">
    <property type="term" value="P:proteolysis"/>
    <property type="evidence" value="ECO:0007669"/>
    <property type="project" value="UniProtKB-KW"/>
</dbReference>
<dbReference type="InterPro" id="IPR018114">
    <property type="entry name" value="TRYPSIN_HIS"/>
</dbReference>
<accession>A0A919N304</accession>
<feature type="region of interest" description="Disordered" evidence="8">
    <location>
        <begin position="396"/>
        <end position="421"/>
    </location>
</feature>
<evidence type="ECO:0000256" key="4">
    <source>
        <dbReference type="ARBA" id="ARBA00022801"/>
    </source>
</evidence>
<dbReference type="Gene3D" id="3.30.300.50">
    <property type="match status" value="2"/>
</dbReference>
<feature type="domain" description="Peptidase S1A alpha-lytic prodomain" evidence="11">
    <location>
        <begin position="128"/>
        <end position="184"/>
    </location>
</feature>
<comment type="similarity">
    <text evidence="1">Belongs to the peptidase S1 family.</text>
</comment>
<keyword evidence="5" id="KW-0720">Serine protease</keyword>
<dbReference type="InterPro" id="IPR001254">
    <property type="entry name" value="Trypsin_dom"/>
</dbReference>
<reference evidence="12" key="1">
    <citation type="submission" date="2021-01" db="EMBL/GenBank/DDBJ databases">
        <title>Whole genome shotgun sequence of Actinoplanes siamensis NBRC 109076.</title>
        <authorList>
            <person name="Komaki H."/>
            <person name="Tamura T."/>
        </authorList>
    </citation>
    <scope>NUCLEOTIDE SEQUENCE</scope>
    <source>
        <strain evidence="12">NBRC 109076</strain>
    </source>
</reference>
<dbReference type="RefSeq" id="WP_203676612.1">
    <property type="nucleotide sequence ID" value="NZ_BOMW01000006.1"/>
</dbReference>
<keyword evidence="7" id="KW-1015">Disulfide bond</keyword>
<name>A0A919N304_9ACTN</name>
<comment type="caution">
    <text evidence="12">The sequence shown here is derived from an EMBL/GenBank/DDBJ whole genome shotgun (WGS) entry which is preliminary data.</text>
</comment>
<dbReference type="PROSITE" id="PS00135">
    <property type="entry name" value="TRYPSIN_SER"/>
    <property type="match status" value="1"/>
</dbReference>
<evidence type="ECO:0000256" key="2">
    <source>
        <dbReference type="ARBA" id="ARBA00022670"/>
    </source>
</evidence>
<protein>
    <recommendedName>
        <fullName evidence="14">Streptogrisin C</fullName>
    </recommendedName>
</protein>
<dbReference type="EMBL" id="BOMW01000006">
    <property type="protein sequence ID" value="GIF02848.1"/>
    <property type="molecule type" value="Genomic_DNA"/>
</dbReference>
<evidence type="ECO:0000313" key="13">
    <source>
        <dbReference type="Proteomes" id="UP000629619"/>
    </source>
</evidence>
<dbReference type="InterPro" id="IPR004236">
    <property type="entry name" value="Pept_S1_alpha_lytic"/>
</dbReference>
<organism evidence="12 13">
    <name type="scientific">Actinoplanes siamensis</name>
    <dbReference type="NCBI Taxonomy" id="1223317"/>
    <lineage>
        <taxon>Bacteria</taxon>
        <taxon>Bacillati</taxon>
        <taxon>Actinomycetota</taxon>
        <taxon>Actinomycetes</taxon>
        <taxon>Micromonosporales</taxon>
        <taxon>Micromonosporaceae</taxon>
        <taxon>Actinoplanes</taxon>
    </lineage>
</organism>
<dbReference type="GO" id="GO:0004252">
    <property type="term" value="F:serine-type endopeptidase activity"/>
    <property type="evidence" value="ECO:0007669"/>
    <property type="project" value="InterPro"/>
</dbReference>
<dbReference type="Gene3D" id="2.40.10.10">
    <property type="entry name" value="Trypsin-like serine proteases"/>
    <property type="match status" value="2"/>
</dbReference>
<feature type="region of interest" description="Disordered" evidence="8">
    <location>
        <begin position="344"/>
        <end position="363"/>
    </location>
</feature>
<dbReference type="SUPFAM" id="SSF50494">
    <property type="entry name" value="Trypsin-like serine proteases"/>
    <property type="match status" value="1"/>
</dbReference>
<dbReference type="PROSITE" id="PS00134">
    <property type="entry name" value="TRYPSIN_HIS"/>
    <property type="match status" value="1"/>
</dbReference>
<evidence type="ECO:0000256" key="7">
    <source>
        <dbReference type="ARBA" id="ARBA00023157"/>
    </source>
</evidence>
<dbReference type="InterPro" id="IPR009003">
    <property type="entry name" value="Peptidase_S1_PA"/>
</dbReference>
<keyword evidence="6" id="KW-0865">Zymogen</keyword>
<evidence type="ECO:0000256" key="3">
    <source>
        <dbReference type="ARBA" id="ARBA00022729"/>
    </source>
</evidence>
<dbReference type="PRINTS" id="PR00861">
    <property type="entry name" value="ALYTICPTASE"/>
</dbReference>
<evidence type="ECO:0000313" key="12">
    <source>
        <dbReference type="EMBL" id="GIF02848.1"/>
    </source>
</evidence>
<dbReference type="CDD" id="cd21112">
    <property type="entry name" value="alphaLP-like"/>
    <property type="match status" value="1"/>
</dbReference>
<feature type="compositionally biased region" description="Low complexity" evidence="8">
    <location>
        <begin position="399"/>
        <end position="419"/>
    </location>
</feature>
<dbReference type="GO" id="GO:0005576">
    <property type="term" value="C:extracellular region"/>
    <property type="evidence" value="ECO:0007669"/>
    <property type="project" value="InterPro"/>
</dbReference>
<keyword evidence="4" id="KW-0378">Hydrolase</keyword>
<dbReference type="InterPro" id="IPR001316">
    <property type="entry name" value="Pept_S1A_streptogrisin"/>
</dbReference>
<keyword evidence="13" id="KW-1185">Reference proteome</keyword>
<evidence type="ECO:0000259" key="10">
    <source>
        <dbReference type="Pfam" id="PF00089"/>
    </source>
</evidence>
<evidence type="ECO:0000259" key="11">
    <source>
        <dbReference type="Pfam" id="PF02983"/>
    </source>
</evidence>
<dbReference type="Proteomes" id="UP000629619">
    <property type="component" value="Unassembled WGS sequence"/>
</dbReference>